<reference evidence="2" key="1">
    <citation type="journal article" date="2020" name="bioRxiv">
        <title>Chromosome-level reference genome of the European wasp spider Argiope bruennichi: a resource for studies on range expansion and evolutionary adaptation.</title>
        <authorList>
            <person name="Sheffer M.M."/>
            <person name="Hoppe A."/>
            <person name="Krehenwinkel H."/>
            <person name="Uhl G."/>
            <person name="Kuss A.W."/>
            <person name="Jensen L."/>
            <person name="Jensen C."/>
            <person name="Gillespie R.G."/>
            <person name="Hoff K.J."/>
            <person name="Prost S."/>
        </authorList>
    </citation>
    <scope>NUCLEOTIDE SEQUENCE</scope>
</reference>
<dbReference type="Pfam" id="PF18139">
    <property type="entry name" value="LSDAT_euk"/>
    <property type="match status" value="1"/>
</dbReference>
<evidence type="ECO:0000313" key="2">
    <source>
        <dbReference type="EMBL" id="KAF8771333.1"/>
    </source>
</evidence>
<dbReference type="GO" id="GO:0005261">
    <property type="term" value="F:monoatomic cation channel activity"/>
    <property type="evidence" value="ECO:0007669"/>
    <property type="project" value="TreeGrafter"/>
</dbReference>
<dbReference type="InterPro" id="IPR050927">
    <property type="entry name" value="TRPM"/>
</dbReference>
<dbReference type="AlphaFoldDB" id="A0A8T0EFD5"/>
<feature type="domain" description="TRPM SLOG" evidence="1">
    <location>
        <begin position="106"/>
        <end position="212"/>
    </location>
</feature>
<dbReference type="PANTHER" id="PTHR13800">
    <property type="entry name" value="TRANSIENT RECEPTOR POTENTIAL CATION CHANNEL, SUBFAMILY M, MEMBER 6"/>
    <property type="match status" value="1"/>
</dbReference>
<dbReference type="GO" id="GO:0005886">
    <property type="term" value="C:plasma membrane"/>
    <property type="evidence" value="ECO:0007669"/>
    <property type="project" value="TreeGrafter"/>
</dbReference>
<keyword evidence="3" id="KW-1185">Reference proteome</keyword>
<name>A0A8T0EFD5_ARGBR</name>
<reference evidence="2" key="2">
    <citation type="submission" date="2020-06" db="EMBL/GenBank/DDBJ databases">
        <authorList>
            <person name="Sheffer M."/>
        </authorList>
    </citation>
    <scope>NUCLEOTIDE SEQUENCE</scope>
</reference>
<organism evidence="2 3">
    <name type="scientific">Argiope bruennichi</name>
    <name type="common">Wasp spider</name>
    <name type="synonym">Aranea bruennichi</name>
    <dbReference type="NCBI Taxonomy" id="94029"/>
    <lineage>
        <taxon>Eukaryota</taxon>
        <taxon>Metazoa</taxon>
        <taxon>Ecdysozoa</taxon>
        <taxon>Arthropoda</taxon>
        <taxon>Chelicerata</taxon>
        <taxon>Arachnida</taxon>
        <taxon>Araneae</taxon>
        <taxon>Araneomorphae</taxon>
        <taxon>Entelegynae</taxon>
        <taxon>Araneoidea</taxon>
        <taxon>Araneidae</taxon>
        <taxon>Argiope</taxon>
    </lineage>
</organism>
<comment type="caution">
    <text evidence="2">The sequence shown here is derived from an EMBL/GenBank/DDBJ whole genome shotgun (WGS) entry which is preliminary data.</text>
</comment>
<dbReference type="InterPro" id="IPR041491">
    <property type="entry name" value="TRPM_SLOG"/>
</dbReference>
<gene>
    <name evidence="2" type="ORF">HNY73_018769</name>
</gene>
<sequence>MQIGALLKRYRRLQIQFNIDNANQTATPVRLFTVTTPPSPFKPHQYKYRLYSEYLPSPGLILRATKFRHQTRASAAAVDSRVAAGTSQIINHSSWRESQLRVATQTEGGVMRHVGEALVNERTPRLRGRVLAIGIAPWGIIDNRTDLIGKNITVPYHSISSPKSRFAVLNNHHSYFILVDNGTVGKYGAEIALRKRLEKYISQQKIYTRKLNSLLAFVHVIYISKIRGTKGDRKPAFNQSNVEK</sequence>
<keyword evidence="2" id="KW-0675">Receptor</keyword>
<dbReference type="EMBL" id="JABXBU010002228">
    <property type="protein sequence ID" value="KAF8771333.1"/>
    <property type="molecule type" value="Genomic_DNA"/>
</dbReference>
<protein>
    <submittedName>
        <fullName evidence="2">Transient receptor potential cation channel like protein</fullName>
    </submittedName>
</protein>
<dbReference type="PANTHER" id="PTHR13800:SF1">
    <property type="entry name" value="TRANSIENT RECEPTOR POTENTIAL CATION CHANNEL TRPM"/>
    <property type="match status" value="1"/>
</dbReference>
<evidence type="ECO:0000259" key="1">
    <source>
        <dbReference type="Pfam" id="PF18139"/>
    </source>
</evidence>
<dbReference type="GO" id="GO:0030001">
    <property type="term" value="P:metal ion transport"/>
    <property type="evidence" value="ECO:0007669"/>
    <property type="project" value="TreeGrafter"/>
</dbReference>
<proteinExistence type="predicted"/>
<accession>A0A8T0EFD5</accession>
<dbReference type="Proteomes" id="UP000807504">
    <property type="component" value="Unassembled WGS sequence"/>
</dbReference>
<evidence type="ECO:0000313" key="3">
    <source>
        <dbReference type="Proteomes" id="UP000807504"/>
    </source>
</evidence>